<proteinExistence type="predicted"/>
<organism evidence="1 2">
    <name type="scientific">Candidatus Dojkabacteria bacterium</name>
    <dbReference type="NCBI Taxonomy" id="2099670"/>
    <lineage>
        <taxon>Bacteria</taxon>
        <taxon>Candidatus Dojkabacteria</taxon>
    </lineage>
</organism>
<dbReference type="Proteomes" id="UP000321026">
    <property type="component" value="Unassembled WGS sequence"/>
</dbReference>
<gene>
    <name evidence="1" type="ORF">E6Q11_00135</name>
</gene>
<evidence type="ECO:0000313" key="2">
    <source>
        <dbReference type="Proteomes" id="UP000321026"/>
    </source>
</evidence>
<evidence type="ECO:0000313" key="1">
    <source>
        <dbReference type="EMBL" id="TXG78863.1"/>
    </source>
</evidence>
<dbReference type="EMBL" id="SSDS01000003">
    <property type="protein sequence ID" value="TXG78863.1"/>
    <property type="molecule type" value="Genomic_DNA"/>
</dbReference>
<accession>A0A5C7JBR5</accession>
<comment type="caution">
    <text evidence="1">The sequence shown here is derived from an EMBL/GenBank/DDBJ whole genome shotgun (WGS) entry which is preliminary data.</text>
</comment>
<protein>
    <submittedName>
        <fullName evidence="1">Uncharacterized protein</fullName>
    </submittedName>
</protein>
<dbReference type="AlphaFoldDB" id="A0A5C7JBR5"/>
<name>A0A5C7JBR5_9BACT</name>
<reference evidence="1 2" key="1">
    <citation type="submission" date="2018-09" db="EMBL/GenBank/DDBJ databases">
        <title>Metagenome Assembled Genomes from an Advanced Water Purification Facility.</title>
        <authorList>
            <person name="Stamps B.W."/>
            <person name="Spear J.R."/>
        </authorList>
    </citation>
    <scope>NUCLEOTIDE SEQUENCE [LARGE SCALE GENOMIC DNA]</scope>
    <source>
        <strain evidence="1">Bin_63_2</strain>
    </source>
</reference>
<sequence length="90" mass="9631">MVATSSTSNGNGAHRCIQMEHQEVVHQRKKVGLTIITLSGYKGAEDLHLIKALLASAGIDSIANPVNGTLTISSDATDRVRNIITTMNSW</sequence>